<dbReference type="AlphaFoldDB" id="A0A935C6N8"/>
<comment type="caution">
    <text evidence="1">The sequence shown here is derived from an EMBL/GenBank/DDBJ whole genome shotgun (WGS) entry which is preliminary data.</text>
</comment>
<dbReference type="Proteomes" id="UP000611723">
    <property type="component" value="Unassembled WGS sequence"/>
</dbReference>
<dbReference type="EMBL" id="JAEQBW010000001">
    <property type="protein sequence ID" value="MBK6263862.1"/>
    <property type="molecule type" value="Genomic_DNA"/>
</dbReference>
<proteinExistence type="predicted"/>
<gene>
    <name evidence="1" type="ORF">JKA74_02340</name>
</gene>
<evidence type="ECO:0000313" key="1">
    <source>
        <dbReference type="EMBL" id="MBK6263862.1"/>
    </source>
</evidence>
<accession>A0A935C6N8</accession>
<dbReference type="RefSeq" id="WP_201429548.1">
    <property type="nucleotide sequence ID" value="NZ_JAEQBW010000001.1"/>
</dbReference>
<name>A0A935C6N8_9BACT</name>
<organism evidence="1 2">
    <name type="scientific">Marivirga aurantiaca</name>
    <dbReference type="NCBI Taxonomy" id="2802615"/>
    <lineage>
        <taxon>Bacteria</taxon>
        <taxon>Pseudomonadati</taxon>
        <taxon>Bacteroidota</taxon>
        <taxon>Cytophagia</taxon>
        <taxon>Cytophagales</taxon>
        <taxon>Marivirgaceae</taxon>
        <taxon>Marivirga</taxon>
    </lineage>
</organism>
<sequence length="82" mass="9005">MLVLNLNEIVSLALWRFSALSCSFSNWLSKSFFNWPIMVMPFHADVFASKSQSQVFAGGKIGLVIAQIDLAAVQTDLAALQV</sequence>
<keyword evidence="2" id="KW-1185">Reference proteome</keyword>
<protein>
    <submittedName>
        <fullName evidence="1">Uncharacterized protein</fullName>
    </submittedName>
</protein>
<evidence type="ECO:0000313" key="2">
    <source>
        <dbReference type="Proteomes" id="UP000611723"/>
    </source>
</evidence>
<reference evidence="1" key="1">
    <citation type="submission" date="2021-01" db="EMBL/GenBank/DDBJ databases">
        <title>Marivirga aurantiaca sp. nov., isolated from intertidal surface sediments.</title>
        <authorList>
            <person name="Zhang M."/>
        </authorList>
    </citation>
    <scope>NUCLEOTIDE SEQUENCE</scope>
    <source>
        <strain evidence="1">S37H4</strain>
    </source>
</reference>